<name>A0ABD3XHR1_SINWO</name>
<reference evidence="1 2" key="1">
    <citation type="submission" date="2024-11" db="EMBL/GenBank/DDBJ databases">
        <title>Chromosome-level genome assembly of the freshwater bivalve Anodonta woodiana.</title>
        <authorList>
            <person name="Chen X."/>
        </authorList>
    </citation>
    <scope>NUCLEOTIDE SEQUENCE [LARGE SCALE GENOMIC DNA]</scope>
    <source>
        <strain evidence="1">MN2024</strain>
        <tissue evidence="1">Gills</tissue>
    </source>
</reference>
<dbReference type="AlphaFoldDB" id="A0ABD3XHR1"/>
<evidence type="ECO:0000313" key="1">
    <source>
        <dbReference type="EMBL" id="KAL3885816.1"/>
    </source>
</evidence>
<comment type="caution">
    <text evidence="1">The sequence shown here is derived from an EMBL/GenBank/DDBJ whole genome shotgun (WGS) entry which is preliminary data.</text>
</comment>
<protein>
    <submittedName>
        <fullName evidence="1">Uncharacterized protein</fullName>
    </submittedName>
</protein>
<evidence type="ECO:0000313" key="2">
    <source>
        <dbReference type="Proteomes" id="UP001634394"/>
    </source>
</evidence>
<feature type="non-terminal residue" evidence="1">
    <location>
        <position position="1"/>
    </location>
</feature>
<keyword evidence="2" id="KW-1185">Reference proteome</keyword>
<sequence length="145" mass="15832">PTYCNGCYASFFVGKKNVTHACEGNDDPPCPKGTNPVNCKANPCEVTKCPQYPNARCVPNYCGGCYAEFFVGETNVTDKCKVSQTNINVELCPSGSSPVECLVDPCTHTKCSQHPRARCVANYCGKCHADFFLGKRNVTEECEVR</sequence>
<feature type="non-terminal residue" evidence="1">
    <location>
        <position position="145"/>
    </location>
</feature>
<organism evidence="1 2">
    <name type="scientific">Sinanodonta woodiana</name>
    <name type="common">Chinese pond mussel</name>
    <name type="synonym">Anodonta woodiana</name>
    <dbReference type="NCBI Taxonomy" id="1069815"/>
    <lineage>
        <taxon>Eukaryota</taxon>
        <taxon>Metazoa</taxon>
        <taxon>Spiralia</taxon>
        <taxon>Lophotrochozoa</taxon>
        <taxon>Mollusca</taxon>
        <taxon>Bivalvia</taxon>
        <taxon>Autobranchia</taxon>
        <taxon>Heteroconchia</taxon>
        <taxon>Palaeoheterodonta</taxon>
        <taxon>Unionida</taxon>
        <taxon>Unionoidea</taxon>
        <taxon>Unionidae</taxon>
        <taxon>Unioninae</taxon>
        <taxon>Sinanodonta</taxon>
    </lineage>
</organism>
<dbReference type="Proteomes" id="UP001634394">
    <property type="component" value="Unassembled WGS sequence"/>
</dbReference>
<dbReference type="EMBL" id="JBJQND010000002">
    <property type="protein sequence ID" value="KAL3885816.1"/>
    <property type="molecule type" value="Genomic_DNA"/>
</dbReference>
<accession>A0ABD3XHR1</accession>
<proteinExistence type="predicted"/>
<gene>
    <name evidence="1" type="ORF">ACJMK2_025852</name>
</gene>